<evidence type="ECO:0000256" key="1">
    <source>
        <dbReference type="ARBA" id="ARBA00004496"/>
    </source>
</evidence>
<feature type="domain" description="Ribosomal RNA small subunit methyltransferase E PUA-like" evidence="12">
    <location>
        <begin position="18"/>
        <end position="64"/>
    </location>
</feature>
<evidence type="ECO:0000259" key="12">
    <source>
        <dbReference type="Pfam" id="PF20260"/>
    </source>
</evidence>
<dbReference type="EMBL" id="PVBQ01000005">
    <property type="protein sequence ID" value="PRD47867.1"/>
    <property type="molecule type" value="Genomic_DNA"/>
</dbReference>
<evidence type="ECO:0000256" key="7">
    <source>
        <dbReference type="ARBA" id="ARBA00022691"/>
    </source>
</evidence>
<sequence length="240" mass="26974">MHLFYTPTIEPHHTEFMLSEDESKHAVRVLRLTAGDEIYLIDGVGGWYTAKILDPHPKRTTLSILHVAQAYEKPAYYLHVAIAPTKNIDRLEWFLEKATEIGIQEITPIISAHSERKEVKIERLNKVVISAMKQSLKAYLPKINPAISLSQFFQRITTEEYTTKAVAHCADGEKQYLADICSQAGKYLILIGPEGDFSETEIEQALSLGYQPVSLGNSRLRTETAALASCLEIAVLNRSF</sequence>
<dbReference type="SUPFAM" id="SSF88697">
    <property type="entry name" value="PUA domain-like"/>
    <property type="match status" value="1"/>
</dbReference>
<dbReference type="Proteomes" id="UP000239711">
    <property type="component" value="Unassembled WGS sequence"/>
</dbReference>
<dbReference type="GO" id="GO:0070042">
    <property type="term" value="F:rRNA (uridine-N3-)-methyltransferase activity"/>
    <property type="evidence" value="ECO:0007669"/>
    <property type="project" value="TreeGrafter"/>
</dbReference>
<dbReference type="PANTHER" id="PTHR30027">
    <property type="entry name" value="RIBOSOMAL RNA SMALL SUBUNIT METHYLTRANSFERASE E"/>
    <property type="match status" value="1"/>
</dbReference>
<dbReference type="NCBIfam" id="TIGR00046">
    <property type="entry name" value="RsmE family RNA methyltransferase"/>
    <property type="match status" value="1"/>
</dbReference>
<evidence type="ECO:0000256" key="5">
    <source>
        <dbReference type="ARBA" id="ARBA00022603"/>
    </source>
</evidence>
<keyword evidence="6 10" id="KW-0808">Transferase</keyword>
<dbReference type="InterPro" id="IPR046887">
    <property type="entry name" value="RsmE_PUA-like"/>
</dbReference>
<evidence type="ECO:0000256" key="3">
    <source>
        <dbReference type="ARBA" id="ARBA00022490"/>
    </source>
</evidence>
<dbReference type="InterPro" id="IPR015947">
    <property type="entry name" value="PUA-like_sf"/>
</dbReference>
<proteinExistence type="inferred from homology"/>
<dbReference type="NCBIfam" id="NF008702">
    <property type="entry name" value="PRK11713.6-1"/>
    <property type="match status" value="1"/>
</dbReference>
<comment type="subcellular location">
    <subcellularLocation>
        <location evidence="1 10">Cytoplasm</location>
    </subcellularLocation>
</comment>
<feature type="domain" description="Ribosomal RNA small subunit methyltransferase E methyltransferase" evidence="11">
    <location>
        <begin position="77"/>
        <end position="230"/>
    </location>
</feature>
<evidence type="ECO:0000259" key="11">
    <source>
        <dbReference type="Pfam" id="PF04452"/>
    </source>
</evidence>
<comment type="caution">
    <text evidence="13">The sequence shown here is derived from an EMBL/GenBank/DDBJ whole genome shotgun (WGS) entry which is preliminary data.</text>
</comment>
<keyword evidence="5 10" id="KW-0489">Methyltransferase</keyword>
<evidence type="ECO:0000313" key="14">
    <source>
        <dbReference type="Proteomes" id="UP000239711"/>
    </source>
</evidence>
<comment type="function">
    <text evidence="8 10">Specifically methylates the N3 position of the uracil ring of uridine 1498 (m3U1498) in 16S rRNA. Acts on the fully assembled 30S ribosomal subunit.</text>
</comment>
<dbReference type="InterPro" id="IPR029026">
    <property type="entry name" value="tRNA_m1G_MTases_N"/>
</dbReference>
<dbReference type="Pfam" id="PF04452">
    <property type="entry name" value="Methyltrans_RNA"/>
    <property type="match status" value="1"/>
</dbReference>
<dbReference type="EC" id="2.1.1.193" evidence="10"/>
<name>A0A2S9J529_9SPHI</name>
<evidence type="ECO:0000256" key="9">
    <source>
        <dbReference type="ARBA" id="ARBA00047944"/>
    </source>
</evidence>
<dbReference type="InterPro" id="IPR006700">
    <property type="entry name" value="RsmE"/>
</dbReference>
<dbReference type="CDD" id="cd18084">
    <property type="entry name" value="RsmE-like"/>
    <property type="match status" value="1"/>
</dbReference>
<dbReference type="InterPro" id="IPR046886">
    <property type="entry name" value="RsmE_MTase_dom"/>
</dbReference>
<comment type="similarity">
    <text evidence="2 10">Belongs to the RNA methyltransferase RsmE family.</text>
</comment>
<keyword evidence="3 10" id="KW-0963">Cytoplasm</keyword>
<keyword evidence="14" id="KW-1185">Reference proteome</keyword>
<dbReference type="GO" id="GO:0005737">
    <property type="term" value="C:cytoplasm"/>
    <property type="evidence" value="ECO:0007669"/>
    <property type="project" value="UniProtKB-SubCell"/>
</dbReference>
<keyword evidence="4 10" id="KW-0698">rRNA processing</keyword>
<dbReference type="Gene3D" id="2.40.240.20">
    <property type="entry name" value="Hypothetical PUA domain-like, domain 1"/>
    <property type="match status" value="1"/>
</dbReference>
<protein>
    <recommendedName>
        <fullName evidence="10">Ribosomal RNA small subunit methyltransferase E</fullName>
        <ecNumber evidence="10">2.1.1.193</ecNumber>
    </recommendedName>
</protein>
<evidence type="ECO:0000256" key="8">
    <source>
        <dbReference type="ARBA" id="ARBA00025699"/>
    </source>
</evidence>
<dbReference type="OrthoDB" id="9815641at2"/>
<dbReference type="SUPFAM" id="SSF75217">
    <property type="entry name" value="alpha/beta knot"/>
    <property type="match status" value="1"/>
</dbReference>
<dbReference type="RefSeq" id="WP_105716494.1">
    <property type="nucleotide sequence ID" value="NZ_PVBQ01000005.1"/>
</dbReference>
<dbReference type="Pfam" id="PF20260">
    <property type="entry name" value="PUA_4"/>
    <property type="match status" value="1"/>
</dbReference>
<dbReference type="PIRSF" id="PIRSF015601">
    <property type="entry name" value="MTase_slr0722"/>
    <property type="match status" value="1"/>
</dbReference>
<dbReference type="AlphaFoldDB" id="A0A2S9J529"/>
<accession>A0A2S9J529</accession>
<evidence type="ECO:0000256" key="4">
    <source>
        <dbReference type="ARBA" id="ARBA00022552"/>
    </source>
</evidence>
<dbReference type="PANTHER" id="PTHR30027:SF3">
    <property type="entry name" value="16S RRNA (URACIL(1498)-N(3))-METHYLTRANSFERASE"/>
    <property type="match status" value="1"/>
</dbReference>
<keyword evidence="7 10" id="KW-0949">S-adenosyl-L-methionine</keyword>
<organism evidence="13 14">
    <name type="scientific">Sphingobacterium haloxyli</name>
    <dbReference type="NCBI Taxonomy" id="2100533"/>
    <lineage>
        <taxon>Bacteria</taxon>
        <taxon>Pseudomonadati</taxon>
        <taxon>Bacteroidota</taxon>
        <taxon>Sphingobacteriia</taxon>
        <taxon>Sphingobacteriales</taxon>
        <taxon>Sphingobacteriaceae</taxon>
        <taxon>Sphingobacterium</taxon>
    </lineage>
</organism>
<evidence type="ECO:0000256" key="6">
    <source>
        <dbReference type="ARBA" id="ARBA00022679"/>
    </source>
</evidence>
<dbReference type="InterPro" id="IPR029028">
    <property type="entry name" value="Alpha/beta_knot_MTases"/>
</dbReference>
<dbReference type="Gene3D" id="3.40.1280.10">
    <property type="match status" value="1"/>
</dbReference>
<reference evidence="13 14" key="1">
    <citation type="submission" date="2018-02" db="EMBL/GenBank/DDBJ databases">
        <title>The draft genome of Sphingobacterium sp. 5JN-11.</title>
        <authorList>
            <person name="Liu L."/>
            <person name="Li L."/>
            <person name="Liang L."/>
            <person name="Zhang X."/>
            <person name="Wang T."/>
        </authorList>
    </citation>
    <scope>NUCLEOTIDE SEQUENCE [LARGE SCALE GENOMIC DNA]</scope>
    <source>
        <strain evidence="13 14">5JN-11</strain>
    </source>
</reference>
<evidence type="ECO:0000256" key="2">
    <source>
        <dbReference type="ARBA" id="ARBA00005528"/>
    </source>
</evidence>
<evidence type="ECO:0000256" key="10">
    <source>
        <dbReference type="PIRNR" id="PIRNR015601"/>
    </source>
</evidence>
<evidence type="ECO:0000313" key="13">
    <source>
        <dbReference type="EMBL" id="PRD47867.1"/>
    </source>
</evidence>
<gene>
    <name evidence="13" type="ORF">C5745_08115</name>
</gene>
<dbReference type="GO" id="GO:0070475">
    <property type="term" value="P:rRNA base methylation"/>
    <property type="evidence" value="ECO:0007669"/>
    <property type="project" value="TreeGrafter"/>
</dbReference>
<comment type="catalytic activity">
    <reaction evidence="9 10">
        <text>uridine(1498) in 16S rRNA + S-adenosyl-L-methionine = N(3)-methyluridine(1498) in 16S rRNA + S-adenosyl-L-homocysteine + H(+)</text>
        <dbReference type="Rhea" id="RHEA:42920"/>
        <dbReference type="Rhea" id="RHEA-COMP:10283"/>
        <dbReference type="Rhea" id="RHEA-COMP:10284"/>
        <dbReference type="ChEBI" id="CHEBI:15378"/>
        <dbReference type="ChEBI" id="CHEBI:57856"/>
        <dbReference type="ChEBI" id="CHEBI:59789"/>
        <dbReference type="ChEBI" id="CHEBI:65315"/>
        <dbReference type="ChEBI" id="CHEBI:74502"/>
        <dbReference type="EC" id="2.1.1.193"/>
    </reaction>
</comment>